<dbReference type="InterPro" id="IPR036967">
    <property type="entry name" value="Ribosomal_uS11_sf"/>
</dbReference>
<evidence type="ECO:0000256" key="1">
    <source>
        <dbReference type="ARBA" id="ARBA00006194"/>
    </source>
</evidence>
<comment type="similarity">
    <text evidence="1 7 8">Belongs to the universal ribosomal protein uS11 family.</text>
</comment>
<dbReference type="Pfam" id="PF00411">
    <property type="entry name" value="Ribosomal_S11"/>
    <property type="match status" value="1"/>
</dbReference>
<dbReference type="InterPro" id="IPR019981">
    <property type="entry name" value="Ribosomal_uS11_bac-type"/>
</dbReference>
<dbReference type="AlphaFoldDB" id="A0A0G1BBN7"/>
<evidence type="ECO:0000256" key="6">
    <source>
        <dbReference type="ARBA" id="ARBA00035160"/>
    </source>
</evidence>
<evidence type="ECO:0000313" key="9">
    <source>
        <dbReference type="EMBL" id="KKS70682.1"/>
    </source>
</evidence>
<evidence type="ECO:0000313" key="10">
    <source>
        <dbReference type="Proteomes" id="UP000033867"/>
    </source>
</evidence>
<dbReference type="PROSITE" id="PS00054">
    <property type="entry name" value="RIBOSOMAL_S11"/>
    <property type="match status" value="1"/>
</dbReference>
<dbReference type="GO" id="GO:0019843">
    <property type="term" value="F:rRNA binding"/>
    <property type="evidence" value="ECO:0007669"/>
    <property type="project" value="UniProtKB-UniRule"/>
</dbReference>
<protein>
    <recommendedName>
        <fullName evidence="6 7">Small ribosomal subunit protein uS11</fullName>
    </recommendedName>
</protein>
<dbReference type="HAMAP" id="MF_01310">
    <property type="entry name" value="Ribosomal_uS11"/>
    <property type="match status" value="1"/>
</dbReference>
<dbReference type="GO" id="GO:0006412">
    <property type="term" value="P:translation"/>
    <property type="evidence" value="ECO:0007669"/>
    <property type="project" value="UniProtKB-UniRule"/>
</dbReference>
<dbReference type="InterPro" id="IPR001971">
    <property type="entry name" value="Ribosomal_uS11"/>
</dbReference>
<dbReference type="PANTHER" id="PTHR11759">
    <property type="entry name" value="40S RIBOSOMAL PROTEIN S14/30S RIBOSOMAL PROTEIN S11"/>
    <property type="match status" value="1"/>
</dbReference>
<keyword evidence="2 7" id="KW-0699">rRNA-binding</keyword>
<dbReference type="Gene3D" id="3.30.420.80">
    <property type="entry name" value="Ribosomal protein S11"/>
    <property type="match status" value="1"/>
</dbReference>
<organism evidence="9 10">
    <name type="scientific">Candidatus Magasanikbacteria bacterium GW2011_GWE2_42_7</name>
    <dbReference type="NCBI Taxonomy" id="1619052"/>
    <lineage>
        <taxon>Bacteria</taxon>
        <taxon>Candidatus Magasanikiibacteriota</taxon>
    </lineage>
</organism>
<dbReference type="SUPFAM" id="SSF53137">
    <property type="entry name" value="Translational machinery components"/>
    <property type="match status" value="1"/>
</dbReference>
<reference evidence="9 10" key="1">
    <citation type="journal article" date="2015" name="Nature">
        <title>rRNA introns, odd ribosomes, and small enigmatic genomes across a large radiation of phyla.</title>
        <authorList>
            <person name="Brown C.T."/>
            <person name="Hug L.A."/>
            <person name="Thomas B.C."/>
            <person name="Sharon I."/>
            <person name="Castelle C.J."/>
            <person name="Singh A."/>
            <person name="Wilkins M.J."/>
            <person name="Williams K.H."/>
            <person name="Banfield J.F."/>
        </authorList>
    </citation>
    <scope>NUCLEOTIDE SEQUENCE [LARGE SCALE GENOMIC DNA]</scope>
</reference>
<comment type="caution">
    <text evidence="9">The sequence shown here is derived from an EMBL/GenBank/DDBJ whole genome shotgun (WGS) entry which is preliminary data.</text>
</comment>
<evidence type="ECO:0000256" key="2">
    <source>
        <dbReference type="ARBA" id="ARBA00022730"/>
    </source>
</evidence>
<dbReference type="Proteomes" id="UP000033867">
    <property type="component" value="Unassembled WGS sequence"/>
</dbReference>
<evidence type="ECO:0000256" key="5">
    <source>
        <dbReference type="ARBA" id="ARBA00023274"/>
    </source>
</evidence>
<evidence type="ECO:0000256" key="3">
    <source>
        <dbReference type="ARBA" id="ARBA00022884"/>
    </source>
</evidence>
<keyword evidence="3 7" id="KW-0694">RNA-binding</keyword>
<name>A0A0G1BBN7_9BACT</name>
<dbReference type="PATRIC" id="fig|1619052.3.peg.906"/>
<comment type="subunit">
    <text evidence="7">Part of the 30S ribosomal subunit. Interacts with proteins S7 and S18. Binds to IF-3.</text>
</comment>
<gene>
    <name evidence="7" type="primary">rpsK</name>
    <name evidence="9" type="ORF">UV42_C0047G0011</name>
</gene>
<dbReference type="GO" id="GO:0003735">
    <property type="term" value="F:structural constituent of ribosome"/>
    <property type="evidence" value="ECO:0007669"/>
    <property type="project" value="InterPro"/>
</dbReference>
<accession>A0A0G1BBN7</accession>
<dbReference type="GO" id="GO:0005840">
    <property type="term" value="C:ribosome"/>
    <property type="evidence" value="ECO:0007669"/>
    <property type="project" value="UniProtKB-KW"/>
</dbReference>
<evidence type="ECO:0000256" key="7">
    <source>
        <dbReference type="HAMAP-Rule" id="MF_01310"/>
    </source>
</evidence>
<dbReference type="GO" id="GO:1990904">
    <property type="term" value="C:ribonucleoprotein complex"/>
    <property type="evidence" value="ECO:0007669"/>
    <property type="project" value="UniProtKB-KW"/>
</dbReference>
<dbReference type="PIRSF" id="PIRSF002131">
    <property type="entry name" value="Ribosomal_S11"/>
    <property type="match status" value="1"/>
</dbReference>
<dbReference type="InterPro" id="IPR018102">
    <property type="entry name" value="Ribosomal_uS11_CS"/>
</dbReference>
<dbReference type="FunFam" id="3.30.420.80:FF:000010">
    <property type="entry name" value="30S ribosomal protein S11"/>
    <property type="match status" value="1"/>
</dbReference>
<evidence type="ECO:0000256" key="4">
    <source>
        <dbReference type="ARBA" id="ARBA00022980"/>
    </source>
</evidence>
<sequence>MATKATKTTKAKKKKVQSRLVGTGRAYIQATFNNTIVTLTDANGNVLGWASAGMVGFKGPKKATPYAASKVVERALEMVAPYGLKEVSVFVKGIGGGRESAIRGLNMQGLNVTSIKDMTPLPHNGCRPPKRRRV</sequence>
<comment type="function">
    <text evidence="7">Located on the platform of the 30S subunit, it bridges several disparate RNA helices of the 16S rRNA. Forms part of the Shine-Dalgarno cleft in the 70S ribosome.</text>
</comment>
<dbReference type="EMBL" id="LCEK01000047">
    <property type="protein sequence ID" value="KKS70682.1"/>
    <property type="molecule type" value="Genomic_DNA"/>
</dbReference>
<dbReference type="NCBIfam" id="TIGR03632">
    <property type="entry name" value="uS11_bact"/>
    <property type="match status" value="1"/>
</dbReference>
<proteinExistence type="inferred from homology"/>
<keyword evidence="4 7" id="KW-0689">Ribosomal protein</keyword>
<keyword evidence="5 7" id="KW-0687">Ribonucleoprotein</keyword>
<evidence type="ECO:0000256" key="8">
    <source>
        <dbReference type="RuleBase" id="RU003629"/>
    </source>
</evidence>
<dbReference type="NCBIfam" id="NF003698">
    <property type="entry name" value="PRK05309.1"/>
    <property type="match status" value="1"/>
</dbReference>